<dbReference type="RefSeq" id="WP_220161926.1">
    <property type="nucleotide sequence ID" value="NZ_CP080507.1"/>
</dbReference>
<gene>
    <name evidence="3" type="ORF">K0B96_16185</name>
</gene>
<dbReference type="PROSITE" id="PS51257">
    <property type="entry name" value="PROKAR_LIPOPROTEIN"/>
    <property type="match status" value="1"/>
</dbReference>
<keyword evidence="4" id="KW-1185">Reference proteome</keyword>
<dbReference type="EMBL" id="CP080507">
    <property type="protein sequence ID" value="QYM78822.1"/>
    <property type="molecule type" value="Genomic_DNA"/>
</dbReference>
<sequence length="157" mass="15370">MKNNLKLIPVFAMAALFGTVALSAQSCAAVNHVSNAAVASGTASKELVGATAESAKGAVKLASGVAAVPVWMSGAVVQSGGKVLAAVGDASAQGGEAAAEGAAKMWDFATSDDTARPPLDREAAVPPVKATESASVTPAKTTLPADPSPAEALKATR</sequence>
<dbReference type="Proteomes" id="UP000825051">
    <property type="component" value="Chromosome"/>
</dbReference>
<proteinExistence type="predicted"/>
<reference evidence="3" key="1">
    <citation type="submission" date="2021-08" db="EMBL/GenBank/DDBJ databases">
        <title>Genome of a novel bacterium of the phylum Verrucomicrobia, Oleiharenicola sp. KSB-15.</title>
        <authorList>
            <person name="Chung J.-H."/>
            <person name="Ahn J.-H."/>
            <person name="Yoon Y."/>
            <person name="Kim D.-Y."/>
            <person name="An S.-H."/>
            <person name="Park I."/>
            <person name="Yeon J."/>
        </authorList>
    </citation>
    <scope>NUCLEOTIDE SEQUENCE</scope>
    <source>
        <strain evidence="3">KSB-15</strain>
    </source>
</reference>
<evidence type="ECO:0000313" key="4">
    <source>
        <dbReference type="Proteomes" id="UP000825051"/>
    </source>
</evidence>
<feature type="chain" id="PRO_5034551045" description="Lipoprotein" evidence="2">
    <location>
        <begin position="29"/>
        <end position="157"/>
    </location>
</feature>
<organism evidence="3 4">
    <name type="scientific">Horticoccus luteus</name>
    <dbReference type="NCBI Taxonomy" id="2862869"/>
    <lineage>
        <taxon>Bacteria</taxon>
        <taxon>Pseudomonadati</taxon>
        <taxon>Verrucomicrobiota</taxon>
        <taxon>Opitutia</taxon>
        <taxon>Opitutales</taxon>
        <taxon>Opitutaceae</taxon>
        <taxon>Horticoccus</taxon>
    </lineage>
</organism>
<keyword evidence="2" id="KW-0732">Signal</keyword>
<evidence type="ECO:0000313" key="3">
    <source>
        <dbReference type="EMBL" id="QYM78822.1"/>
    </source>
</evidence>
<feature type="region of interest" description="Disordered" evidence="1">
    <location>
        <begin position="110"/>
        <end position="157"/>
    </location>
</feature>
<dbReference type="KEGG" id="ole:K0B96_16185"/>
<name>A0A8F9TVH5_9BACT</name>
<protein>
    <recommendedName>
        <fullName evidence="5">Lipoprotein</fullName>
    </recommendedName>
</protein>
<accession>A0A8F9TVH5</accession>
<feature type="signal peptide" evidence="2">
    <location>
        <begin position="1"/>
        <end position="28"/>
    </location>
</feature>
<evidence type="ECO:0000256" key="2">
    <source>
        <dbReference type="SAM" id="SignalP"/>
    </source>
</evidence>
<evidence type="ECO:0008006" key="5">
    <source>
        <dbReference type="Google" id="ProtNLM"/>
    </source>
</evidence>
<dbReference type="AlphaFoldDB" id="A0A8F9TVH5"/>
<evidence type="ECO:0000256" key="1">
    <source>
        <dbReference type="SAM" id="MobiDB-lite"/>
    </source>
</evidence>
<feature type="compositionally biased region" description="Basic and acidic residues" evidence="1">
    <location>
        <begin position="113"/>
        <end position="123"/>
    </location>
</feature>